<evidence type="ECO:0000256" key="3">
    <source>
        <dbReference type="ARBA" id="ARBA00024226"/>
    </source>
</evidence>
<reference evidence="8 9" key="1">
    <citation type="submission" date="2023-08" db="EMBL/GenBank/DDBJ databases">
        <title>Black Yeasts Isolated from many extreme environments.</title>
        <authorList>
            <person name="Coleine C."/>
            <person name="Stajich J.E."/>
            <person name="Selbmann L."/>
        </authorList>
    </citation>
    <scope>NUCLEOTIDE SEQUENCE [LARGE SCALE GENOMIC DNA]</scope>
    <source>
        <strain evidence="8 9">CCFEE 5935</strain>
    </source>
</reference>
<dbReference type="EC" id="1.2.1.3" evidence="3"/>
<dbReference type="Pfam" id="PF00171">
    <property type="entry name" value="Aldedh"/>
    <property type="match status" value="1"/>
</dbReference>
<evidence type="ECO:0000259" key="7">
    <source>
        <dbReference type="Pfam" id="PF00171"/>
    </source>
</evidence>
<dbReference type="SUPFAM" id="SSF53720">
    <property type="entry name" value="ALDH-like"/>
    <property type="match status" value="1"/>
</dbReference>
<dbReference type="GeneID" id="89925674"/>
<dbReference type="InterPro" id="IPR016161">
    <property type="entry name" value="Ald_DH/histidinol_DH"/>
</dbReference>
<gene>
    <name evidence="8" type="ORF">LTR77_004328</name>
</gene>
<dbReference type="RefSeq" id="XP_064660212.1">
    <property type="nucleotide sequence ID" value="XM_064801582.1"/>
</dbReference>
<dbReference type="InterPro" id="IPR016162">
    <property type="entry name" value="Ald_DH_N"/>
</dbReference>
<dbReference type="Proteomes" id="UP001337655">
    <property type="component" value="Unassembled WGS sequence"/>
</dbReference>
<comment type="similarity">
    <text evidence="1 6">Belongs to the aldehyde dehydrogenase family.</text>
</comment>
<dbReference type="InterPro" id="IPR016163">
    <property type="entry name" value="Ald_DH_C"/>
</dbReference>
<dbReference type="InterPro" id="IPR015590">
    <property type="entry name" value="Aldehyde_DH_dom"/>
</dbReference>
<evidence type="ECO:0000256" key="5">
    <source>
        <dbReference type="PROSITE-ProRule" id="PRU10007"/>
    </source>
</evidence>
<accession>A0AAV9PCC8</accession>
<comment type="catalytic activity">
    <reaction evidence="4">
        <text>an aldehyde + NAD(+) + H2O = a carboxylate + NADH + 2 H(+)</text>
        <dbReference type="Rhea" id="RHEA:16185"/>
        <dbReference type="ChEBI" id="CHEBI:15377"/>
        <dbReference type="ChEBI" id="CHEBI:15378"/>
        <dbReference type="ChEBI" id="CHEBI:17478"/>
        <dbReference type="ChEBI" id="CHEBI:29067"/>
        <dbReference type="ChEBI" id="CHEBI:57540"/>
        <dbReference type="ChEBI" id="CHEBI:57945"/>
        <dbReference type="EC" id="1.2.1.3"/>
    </reaction>
</comment>
<keyword evidence="9" id="KW-1185">Reference proteome</keyword>
<dbReference type="InterPro" id="IPR016160">
    <property type="entry name" value="Ald_DH_CS_CYS"/>
</dbReference>
<evidence type="ECO:0000313" key="9">
    <source>
        <dbReference type="Proteomes" id="UP001337655"/>
    </source>
</evidence>
<sequence>MSPSKVSTIKFDEFFNVIDGKNRSGKDKHQGINPVSGEKLWDLPVATQQDVDDAVVAAEKAFQKWRYSEMSERKKLLKKMKDHYMSYADEITELLIKETGKPRQFAAFEAKGVAGWFDHHDTLDLPEEKVEDDEKVITTRYTPLGVVGAIIPWNFPIVLSLGKIIPAILTGNTIICKPSPFTPYTCLKIVELLQEVTEPGMIQVVGGSDALGPMLTAHPGISKISFTGSIATGKKIMAACAPTLKRVTLELGGNDASIVLPDVDVKKVAPELVMGAFQNSGQVCVATKRIYIHEDIYKEMLDAMVEFTKSVKVGDPESGSLLGPIQNQMQFEKVKEMFADTKNKGYKFAVGSPDVASGKGYFIQPTIIDNPPNDSRIIQEEPFGPIVPTQPWSDEEEVIKRANNSLSGLGACVWGNDLERAEKIAKRLEAGSVFVNSWEKPTPQALFGGHKESGIGGEWGKEGLKAFTNPHVIHSYKMK</sequence>
<dbReference type="EMBL" id="JAVRRT010000006">
    <property type="protein sequence ID" value="KAK5171184.1"/>
    <property type="molecule type" value="Genomic_DNA"/>
</dbReference>
<dbReference type="Gene3D" id="3.40.605.10">
    <property type="entry name" value="Aldehyde Dehydrogenase, Chain A, domain 1"/>
    <property type="match status" value="1"/>
</dbReference>
<evidence type="ECO:0000313" key="8">
    <source>
        <dbReference type="EMBL" id="KAK5171184.1"/>
    </source>
</evidence>
<keyword evidence="2 6" id="KW-0560">Oxidoreductase</keyword>
<dbReference type="GO" id="GO:0004029">
    <property type="term" value="F:aldehyde dehydrogenase (NAD+) activity"/>
    <property type="evidence" value="ECO:0007669"/>
    <property type="project" value="UniProtKB-EC"/>
</dbReference>
<dbReference type="InterPro" id="IPR044086">
    <property type="entry name" value="LUC3-like"/>
</dbReference>
<feature type="domain" description="Aldehyde dehydrogenase" evidence="7">
    <location>
        <begin position="27"/>
        <end position="471"/>
    </location>
</feature>
<evidence type="ECO:0000256" key="1">
    <source>
        <dbReference type="ARBA" id="ARBA00009986"/>
    </source>
</evidence>
<dbReference type="FunFam" id="3.40.605.10:FF:000007">
    <property type="entry name" value="NAD/NADP-dependent betaine aldehyde dehydrogenase"/>
    <property type="match status" value="1"/>
</dbReference>
<dbReference type="InterPro" id="IPR029510">
    <property type="entry name" value="Ald_DH_CS_GLU"/>
</dbReference>
<name>A0AAV9PCC8_9PEZI</name>
<dbReference type="FunFam" id="3.40.309.10:FF:000009">
    <property type="entry name" value="Aldehyde dehydrogenase A"/>
    <property type="match status" value="1"/>
</dbReference>
<organism evidence="8 9">
    <name type="scientific">Saxophila tyrrhenica</name>
    <dbReference type="NCBI Taxonomy" id="1690608"/>
    <lineage>
        <taxon>Eukaryota</taxon>
        <taxon>Fungi</taxon>
        <taxon>Dikarya</taxon>
        <taxon>Ascomycota</taxon>
        <taxon>Pezizomycotina</taxon>
        <taxon>Dothideomycetes</taxon>
        <taxon>Dothideomycetidae</taxon>
        <taxon>Mycosphaerellales</taxon>
        <taxon>Extremaceae</taxon>
        <taxon>Saxophila</taxon>
    </lineage>
</organism>
<dbReference type="PROSITE" id="PS00687">
    <property type="entry name" value="ALDEHYDE_DEHYDR_GLU"/>
    <property type="match status" value="1"/>
</dbReference>
<dbReference type="PANTHER" id="PTHR11699">
    <property type="entry name" value="ALDEHYDE DEHYDROGENASE-RELATED"/>
    <property type="match status" value="1"/>
</dbReference>
<comment type="caution">
    <text evidence="8">The sequence shown here is derived from an EMBL/GenBank/DDBJ whole genome shotgun (WGS) entry which is preliminary data.</text>
</comment>
<dbReference type="PROSITE" id="PS00070">
    <property type="entry name" value="ALDEHYDE_DEHYDR_CYS"/>
    <property type="match status" value="1"/>
</dbReference>
<evidence type="ECO:0000256" key="2">
    <source>
        <dbReference type="ARBA" id="ARBA00023002"/>
    </source>
</evidence>
<dbReference type="Gene3D" id="3.40.309.10">
    <property type="entry name" value="Aldehyde Dehydrogenase, Chain A, domain 2"/>
    <property type="match status" value="1"/>
</dbReference>
<proteinExistence type="inferred from homology"/>
<dbReference type="CDD" id="cd07106">
    <property type="entry name" value="ALDH_AldA-AAD23400"/>
    <property type="match status" value="1"/>
</dbReference>
<evidence type="ECO:0000256" key="6">
    <source>
        <dbReference type="RuleBase" id="RU003345"/>
    </source>
</evidence>
<protein>
    <recommendedName>
        <fullName evidence="3">aldehyde dehydrogenase (NAD(+))</fullName>
        <ecNumber evidence="3">1.2.1.3</ecNumber>
    </recommendedName>
</protein>
<evidence type="ECO:0000256" key="4">
    <source>
        <dbReference type="ARBA" id="ARBA00049194"/>
    </source>
</evidence>
<feature type="active site" evidence="5">
    <location>
        <position position="250"/>
    </location>
</feature>
<dbReference type="AlphaFoldDB" id="A0AAV9PCC8"/>